<sequence>MLWRPTRLILLGCLIINAAKFLNLNATAFVALRLSLIAACARLSLIAAMHHGFADHHVSNFLTIMSSLFAGTNISYHEGLELIGRFSSFPLATTTFGDNSSNQNNCYPPYIEDMKALEDLIGAFCNWISKFVMSLNHGDKLIGRANRG</sequence>
<evidence type="ECO:0008006" key="3">
    <source>
        <dbReference type="Google" id="ProtNLM"/>
    </source>
</evidence>
<dbReference type="AlphaFoldDB" id="A0AAW1VXQ8"/>
<dbReference type="Proteomes" id="UP001457282">
    <property type="component" value="Unassembled WGS sequence"/>
</dbReference>
<keyword evidence="2" id="KW-1185">Reference proteome</keyword>
<dbReference type="EMBL" id="JBEDUW010000007">
    <property type="protein sequence ID" value="KAK9911832.1"/>
    <property type="molecule type" value="Genomic_DNA"/>
</dbReference>
<accession>A0AAW1VXQ8</accession>
<proteinExistence type="predicted"/>
<comment type="caution">
    <text evidence="1">The sequence shown here is derived from an EMBL/GenBank/DDBJ whole genome shotgun (WGS) entry which is preliminary data.</text>
</comment>
<evidence type="ECO:0000313" key="1">
    <source>
        <dbReference type="EMBL" id="KAK9911832.1"/>
    </source>
</evidence>
<evidence type="ECO:0000313" key="2">
    <source>
        <dbReference type="Proteomes" id="UP001457282"/>
    </source>
</evidence>
<protein>
    <recommendedName>
        <fullName evidence="3">NADH dehydrogenase subunit 5</fullName>
    </recommendedName>
</protein>
<organism evidence="1 2">
    <name type="scientific">Rubus argutus</name>
    <name type="common">Southern blackberry</name>
    <dbReference type="NCBI Taxonomy" id="59490"/>
    <lineage>
        <taxon>Eukaryota</taxon>
        <taxon>Viridiplantae</taxon>
        <taxon>Streptophyta</taxon>
        <taxon>Embryophyta</taxon>
        <taxon>Tracheophyta</taxon>
        <taxon>Spermatophyta</taxon>
        <taxon>Magnoliopsida</taxon>
        <taxon>eudicotyledons</taxon>
        <taxon>Gunneridae</taxon>
        <taxon>Pentapetalae</taxon>
        <taxon>rosids</taxon>
        <taxon>fabids</taxon>
        <taxon>Rosales</taxon>
        <taxon>Rosaceae</taxon>
        <taxon>Rosoideae</taxon>
        <taxon>Rosoideae incertae sedis</taxon>
        <taxon>Rubus</taxon>
    </lineage>
</organism>
<reference evidence="1 2" key="1">
    <citation type="journal article" date="2023" name="G3 (Bethesda)">
        <title>A chromosome-length genome assembly and annotation of blackberry (Rubus argutus, cv. 'Hillquist').</title>
        <authorList>
            <person name="Bruna T."/>
            <person name="Aryal R."/>
            <person name="Dudchenko O."/>
            <person name="Sargent D.J."/>
            <person name="Mead D."/>
            <person name="Buti M."/>
            <person name="Cavallini A."/>
            <person name="Hytonen T."/>
            <person name="Andres J."/>
            <person name="Pham M."/>
            <person name="Weisz D."/>
            <person name="Mascagni F."/>
            <person name="Usai G."/>
            <person name="Natali L."/>
            <person name="Bassil N."/>
            <person name="Fernandez G.E."/>
            <person name="Lomsadze A."/>
            <person name="Armour M."/>
            <person name="Olukolu B."/>
            <person name="Poorten T."/>
            <person name="Britton C."/>
            <person name="Davik J."/>
            <person name="Ashrafi H."/>
            <person name="Aiden E.L."/>
            <person name="Borodovsky M."/>
            <person name="Worthington M."/>
        </authorList>
    </citation>
    <scope>NUCLEOTIDE SEQUENCE [LARGE SCALE GENOMIC DNA]</scope>
    <source>
        <strain evidence="1">PI 553951</strain>
    </source>
</reference>
<gene>
    <name evidence="1" type="ORF">M0R45_035719</name>
</gene>
<name>A0AAW1VXQ8_RUBAR</name>